<dbReference type="WBParaSite" id="PS1159_v2.g15918.t1">
    <property type="protein sequence ID" value="PS1159_v2.g15918.t1"/>
    <property type="gene ID" value="PS1159_v2.g15918"/>
</dbReference>
<protein>
    <submittedName>
        <fullName evidence="2">DUF268 domain-containing protein</fullName>
    </submittedName>
</protein>
<sequence>MFCFFQVFLEWQEAAQTGLTKTPPKVLPNPNAFTLNNYSRSWYWYFDETIKSESERIWAQIYIDALIIIVKLNPSHLKRPYENESLAVYEATKRFNISGQEGAVIGSQAPWAEVFCLANGAKHVTTVEYQKYKITHPQMNFLNARELPLISKKYYDKFDFVISFSSIEHSGLGRYGDPIDPIGDLREMNKIHCLLKPKGLLFLGLPVGVDTIVYNAHRIYGRIRLAMMFEGYSLFFNDEIDKFE</sequence>
<evidence type="ECO:0000313" key="1">
    <source>
        <dbReference type="Proteomes" id="UP000887580"/>
    </source>
</evidence>
<name>A0AC35FBS4_9BILA</name>
<dbReference type="Proteomes" id="UP000887580">
    <property type="component" value="Unplaced"/>
</dbReference>
<organism evidence="1 2">
    <name type="scientific">Panagrolaimus sp. PS1159</name>
    <dbReference type="NCBI Taxonomy" id="55785"/>
    <lineage>
        <taxon>Eukaryota</taxon>
        <taxon>Metazoa</taxon>
        <taxon>Ecdysozoa</taxon>
        <taxon>Nematoda</taxon>
        <taxon>Chromadorea</taxon>
        <taxon>Rhabditida</taxon>
        <taxon>Tylenchina</taxon>
        <taxon>Panagrolaimomorpha</taxon>
        <taxon>Panagrolaimoidea</taxon>
        <taxon>Panagrolaimidae</taxon>
        <taxon>Panagrolaimus</taxon>
    </lineage>
</organism>
<accession>A0AC35FBS4</accession>
<proteinExistence type="predicted"/>
<reference evidence="2" key="1">
    <citation type="submission" date="2022-11" db="UniProtKB">
        <authorList>
            <consortium name="WormBaseParasite"/>
        </authorList>
    </citation>
    <scope>IDENTIFICATION</scope>
</reference>
<evidence type="ECO:0000313" key="2">
    <source>
        <dbReference type="WBParaSite" id="PS1159_v2.g15918.t1"/>
    </source>
</evidence>